<dbReference type="GO" id="GO:0006974">
    <property type="term" value="P:DNA damage response"/>
    <property type="evidence" value="ECO:0007669"/>
    <property type="project" value="TreeGrafter"/>
</dbReference>
<dbReference type="RefSeq" id="WP_043844600.1">
    <property type="nucleotide sequence ID" value="NZ_AQQW01000006.1"/>
</dbReference>
<dbReference type="EMBL" id="AQQW01000006">
    <property type="protein sequence ID" value="ETW12574.1"/>
    <property type="molecule type" value="Genomic_DNA"/>
</dbReference>
<evidence type="ECO:0000256" key="1">
    <source>
        <dbReference type="SAM" id="SignalP"/>
    </source>
</evidence>
<accession>W4HIP5</accession>
<dbReference type="Gene3D" id="3.30.70.2970">
    <property type="entry name" value="Protein of unknown function (DUF541), domain 2"/>
    <property type="match status" value="1"/>
</dbReference>
<dbReference type="STRING" id="1379903.ATO8_11169"/>
<keyword evidence="3" id="KW-1185">Reference proteome</keyword>
<organism evidence="2 3">
    <name type="scientific">Roseivivax marinus</name>
    <dbReference type="NCBI Taxonomy" id="1379903"/>
    <lineage>
        <taxon>Bacteria</taxon>
        <taxon>Pseudomonadati</taxon>
        <taxon>Pseudomonadota</taxon>
        <taxon>Alphaproteobacteria</taxon>
        <taxon>Rhodobacterales</taxon>
        <taxon>Roseobacteraceae</taxon>
        <taxon>Roseivivax</taxon>
    </lineage>
</organism>
<reference evidence="2 3" key="1">
    <citation type="journal article" date="2014" name="Antonie Van Leeuwenhoek">
        <title>Roseivivax atlanticus sp. nov., isolated from surface seawater of the Atlantic Ocean.</title>
        <authorList>
            <person name="Li G."/>
            <person name="Lai Q."/>
            <person name="Liu X."/>
            <person name="Sun F."/>
            <person name="Shao Z."/>
        </authorList>
    </citation>
    <scope>NUCLEOTIDE SEQUENCE [LARGE SCALE GENOMIC DNA]</scope>
    <source>
        <strain evidence="2 3">22II-s10s</strain>
    </source>
</reference>
<dbReference type="eggNOG" id="COG2968">
    <property type="taxonomic scope" value="Bacteria"/>
</dbReference>
<dbReference type="InterPro" id="IPR052022">
    <property type="entry name" value="26kDa_periplasmic_antigen"/>
</dbReference>
<dbReference type="Pfam" id="PF04402">
    <property type="entry name" value="SIMPL"/>
    <property type="match status" value="1"/>
</dbReference>
<feature type="chain" id="PRO_5004841900" evidence="1">
    <location>
        <begin position="24"/>
        <end position="233"/>
    </location>
</feature>
<sequence length="233" mass="23802">MRRSGIIAAALVVLALPFTQAAAQTAAEAPRVITVTGEGEAAAAPDMATIRLGVTERADTAQAAMDAASGVAERLLAALSEFGIDARDVQTTDLSLSPVLGEPDGPGRTAEVTGFEASNRVTVRVRRLDDLPAILGAALEDGANRLDGLNFAVSNPDPLLDEARRAAVEDARARASLFAEASGVTLGPVRSISEQGGYGGPMPVAEMRMAAVPIAAGEAGYSASVTMVFGIED</sequence>
<dbReference type="PANTHER" id="PTHR34387">
    <property type="entry name" value="SLR1258 PROTEIN"/>
    <property type="match status" value="1"/>
</dbReference>
<comment type="caution">
    <text evidence="2">The sequence shown here is derived from an EMBL/GenBank/DDBJ whole genome shotgun (WGS) entry which is preliminary data.</text>
</comment>
<name>W4HIP5_9RHOB</name>
<evidence type="ECO:0000313" key="2">
    <source>
        <dbReference type="EMBL" id="ETW12574.1"/>
    </source>
</evidence>
<dbReference type="InterPro" id="IPR007497">
    <property type="entry name" value="SIMPL/DUF541"/>
</dbReference>
<dbReference type="AlphaFoldDB" id="W4HIP5"/>
<feature type="signal peptide" evidence="1">
    <location>
        <begin position="1"/>
        <end position="23"/>
    </location>
</feature>
<dbReference type="Proteomes" id="UP000019063">
    <property type="component" value="Unassembled WGS sequence"/>
</dbReference>
<evidence type="ECO:0000313" key="3">
    <source>
        <dbReference type="Proteomes" id="UP000019063"/>
    </source>
</evidence>
<proteinExistence type="predicted"/>
<dbReference type="Gene3D" id="3.30.110.170">
    <property type="entry name" value="Protein of unknown function (DUF541), domain 1"/>
    <property type="match status" value="1"/>
</dbReference>
<dbReference type="PANTHER" id="PTHR34387:SF1">
    <property type="entry name" value="PERIPLASMIC IMMUNOGENIC PROTEIN"/>
    <property type="match status" value="1"/>
</dbReference>
<protein>
    <submittedName>
        <fullName evidence="2">Outer membrane protein, 28Kda</fullName>
    </submittedName>
</protein>
<gene>
    <name evidence="2" type="ORF">ATO8_11169</name>
</gene>
<keyword evidence="1" id="KW-0732">Signal</keyword>